<comment type="caution">
    <text evidence="3">The sequence shown here is derived from an EMBL/GenBank/DDBJ whole genome shotgun (WGS) entry which is preliminary data.</text>
</comment>
<dbReference type="CDD" id="cd01130">
    <property type="entry name" value="VirB11-like_ATPase"/>
    <property type="match status" value="1"/>
</dbReference>
<reference evidence="3" key="1">
    <citation type="journal article" date="2021" name="PeerJ">
        <title>Extensive microbial diversity within the chicken gut microbiome revealed by metagenomics and culture.</title>
        <authorList>
            <person name="Gilroy R."/>
            <person name="Ravi A."/>
            <person name="Getino M."/>
            <person name="Pursley I."/>
            <person name="Horton D.L."/>
            <person name="Alikhan N.F."/>
            <person name="Baker D."/>
            <person name="Gharbi K."/>
            <person name="Hall N."/>
            <person name="Watson M."/>
            <person name="Adriaenssens E.M."/>
            <person name="Foster-Nyarko E."/>
            <person name="Jarju S."/>
            <person name="Secka A."/>
            <person name="Antonio M."/>
            <person name="Oren A."/>
            <person name="Chaudhuri R.R."/>
            <person name="La Ragione R."/>
            <person name="Hildebrand F."/>
            <person name="Pallen M.J."/>
        </authorList>
    </citation>
    <scope>NUCLEOTIDE SEQUENCE</scope>
    <source>
        <strain evidence="3">CHK185-5351</strain>
    </source>
</reference>
<proteinExistence type="inferred from homology"/>
<dbReference type="GO" id="GO:0016887">
    <property type="term" value="F:ATP hydrolysis activity"/>
    <property type="evidence" value="ECO:0007669"/>
    <property type="project" value="InterPro"/>
</dbReference>
<accession>A0A9D2N8N5</accession>
<dbReference type="Gene3D" id="3.40.50.300">
    <property type="entry name" value="P-loop containing nucleotide triphosphate hydrolases"/>
    <property type="match status" value="1"/>
</dbReference>
<dbReference type="PROSITE" id="PS50168">
    <property type="entry name" value="DED"/>
    <property type="match status" value="1"/>
</dbReference>
<dbReference type="EMBL" id="DWWU01000012">
    <property type="protein sequence ID" value="HJC14730.1"/>
    <property type="molecule type" value="Genomic_DNA"/>
</dbReference>
<evidence type="ECO:0000259" key="2">
    <source>
        <dbReference type="PROSITE" id="PS50168"/>
    </source>
</evidence>
<dbReference type="Proteomes" id="UP000823849">
    <property type="component" value="Unassembled WGS sequence"/>
</dbReference>
<sequence length="392" mass="44307">MKEAEALRPLLMEEIDITKEPEDEKILELIDHLILEEEITRRLPVKRKLEVRQELFYSVRRLDVLQELLDDPEVTEIMVNGCDTIFAEKHGKIFHYEKKFTSREKLEDIIQQIAGSCNRVVNEQNPIVDARLENGDRVNAVLRPVALNGPILTIRRFPERPITMAQLIAGNCISREAADFLKDMVRAGYSILVGGGTSTGKTTFLNALSSCIPPGERIITIEDNAELQIQGIENLVRLEARETHLEGQQSITIRELIRTSLRMRPSRIIIGEVRGAEAWDFLQALNTGHSGSLGTAHANSTKDMIGRLEAMVLMGMELPPEAIRRQIVSGIEILVHLERDVDGKRHVEEISEIDGICDGTIGIHPLFQWEPRKGLMPCGTIKNRKKLERLRS</sequence>
<organism evidence="3 4">
    <name type="scientific">Candidatus Fusicatenibacter intestinigallinarum</name>
    <dbReference type="NCBI Taxonomy" id="2838598"/>
    <lineage>
        <taxon>Bacteria</taxon>
        <taxon>Bacillati</taxon>
        <taxon>Bacillota</taxon>
        <taxon>Clostridia</taxon>
        <taxon>Lachnospirales</taxon>
        <taxon>Lachnospiraceae</taxon>
        <taxon>Fusicatenibacter</taxon>
    </lineage>
</organism>
<dbReference type="InterPro" id="IPR001482">
    <property type="entry name" value="T2SS/T4SS_dom"/>
</dbReference>
<dbReference type="InterPro" id="IPR027417">
    <property type="entry name" value="P-loop_NTPase"/>
</dbReference>
<reference evidence="3" key="2">
    <citation type="submission" date="2021-04" db="EMBL/GenBank/DDBJ databases">
        <authorList>
            <person name="Gilroy R."/>
        </authorList>
    </citation>
    <scope>NUCLEOTIDE SEQUENCE</scope>
    <source>
        <strain evidence="3">CHK185-5351</strain>
    </source>
</reference>
<dbReference type="InterPro" id="IPR001875">
    <property type="entry name" value="DED_dom"/>
</dbReference>
<dbReference type="AlphaFoldDB" id="A0A9D2N8N5"/>
<gene>
    <name evidence="3" type="primary">tadA</name>
    <name evidence="3" type="ORF">H9705_02720</name>
</gene>
<dbReference type="Pfam" id="PF00437">
    <property type="entry name" value="T2SSE"/>
    <property type="match status" value="1"/>
</dbReference>
<evidence type="ECO:0000256" key="1">
    <source>
        <dbReference type="ARBA" id="ARBA00006611"/>
    </source>
</evidence>
<evidence type="ECO:0000313" key="3">
    <source>
        <dbReference type="EMBL" id="HJC14730.1"/>
    </source>
</evidence>
<dbReference type="Gene3D" id="3.30.450.380">
    <property type="match status" value="1"/>
</dbReference>
<evidence type="ECO:0000313" key="4">
    <source>
        <dbReference type="Proteomes" id="UP000823849"/>
    </source>
</evidence>
<feature type="domain" description="DED" evidence="2">
    <location>
        <begin position="1"/>
        <end position="70"/>
    </location>
</feature>
<protein>
    <submittedName>
        <fullName evidence="3">Flp pilus assembly complex ATPase component TadA</fullName>
    </submittedName>
</protein>
<comment type="similarity">
    <text evidence="1">Belongs to the GSP E family.</text>
</comment>
<dbReference type="PANTHER" id="PTHR30486:SF6">
    <property type="entry name" value="TYPE IV PILUS RETRACTATION ATPASE PILT"/>
    <property type="match status" value="1"/>
</dbReference>
<dbReference type="PANTHER" id="PTHR30486">
    <property type="entry name" value="TWITCHING MOTILITY PROTEIN PILT"/>
    <property type="match status" value="1"/>
</dbReference>
<dbReference type="SUPFAM" id="SSF52540">
    <property type="entry name" value="P-loop containing nucleoside triphosphate hydrolases"/>
    <property type="match status" value="1"/>
</dbReference>
<dbReference type="InterPro" id="IPR050921">
    <property type="entry name" value="T4SS_GSP_E_ATPase"/>
</dbReference>
<name>A0A9D2N8N5_9FIRM</name>